<dbReference type="Proteomes" id="UP000176678">
    <property type="component" value="Unassembled WGS sequence"/>
</dbReference>
<proteinExistence type="predicted"/>
<evidence type="ECO:0000313" key="2">
    <source>
        <dbReference type="Proteomes" id="UP000176678"/>
    </source>
</evidence>
<evidence type="ECO:0000313" key="1">
    <source>
        <dbReference type="EMBL" id="OGL89357.1"/>
    </source>
</evidence>
<comment type="caution">
    <text evidence="1">The sequence shown here is derived from an EMBL/GenBank/DDBJ whole genome shotgun (WGS) entry which is preliminary data.</text>
</comment>
<accession>A0A1F7VHC5</accession>
<dbReference type="STRING" id="1802410.A3H75_02200"/>
<reference evidence="1 2" key="1">
    <citation type="journal article" date="2016" name="Nat. Commun.">
        <title>Thousands of microbial genomes shed light on interconnected biogeochemical processes in an aquifer system.</title>
        <authorList>
            <person name="Anantharaman K."/>
            <person name="Brown C.T."/>
            <person name="Hug L.A."/>
            <person name="Sharon I."/>
            <person name="Castelle C.J."/>
            <person name="Probst A.J."/>
            <person name="Thomas B.C."/>
            <person name="Singh A."/>
            <person name="Wilkins M.J."/>
            <person name="Karaoz U."/>
            <person name="Brodie E.L."/>
            <person name="Williams K.H."/>
            <person name="Hubbard S.S."/>
            <person name="Banfield J.F."/>
        </authorList>
    </citation>
    <scope>NUCLEOTIDE SEQUENCE [LARGE SCALE GENOMIC DNA]</scope>
</reference>
<dbReference type="EMBL" id="MGES01000006">
    <property type="protein sequence ID" value="OGL89357.1"/>
    <property type="molecule type" value="Genomic_DNA"/>
</dbReference>
<name>A0A1F7VHC5_9BACT</name>
<dbReference type="AlphaFoldDB" id="A0A1F7VHC5"/>
<sequence>MSYPNITFRKSTKKDVETLHAFTKDAKYDNGRNLNWAVFNKYPQLKTYFNKDKQYKIKSEKVLDCFINKIYRAKRTAMNRALEQHKKRWEKIAPHYFSLVDTLFDGRKWPQGKYIAFGTIWGMYPRFLEDKTFQIPFWHRTPRYIPVVIAHELLHFMFYDYFYTRYPKYRYPKHNLFVWNISEIFNTIIQNSPAWLNCFKLKSLGYPEHEKIVRHISRTFYRRKVWNIGVLADEIIKEVQRANPSPRPKGRGFGD</sequence>
<protein>
    <submittedName>
        <fullName evidence="1">Uncharacterized protein</fullName>
    </submittedName>
</protein>
<organism evidence="1 2">
    <name type="scientific">Candidatus Uhrbacteria bacterium RIFCSPLOWO2_02_FULL_51_9</name>
    <dbReference type="NCBI Taxonomy" id="1802410"/>
    <lineage>
        <taxon>Bacteria</taxon>
        <taxon>Candidatus Uhriibacteriota</taxon>
    </lineage>
</organism>
<gene>
    <name evidence="1" type="ORF">A3H75_02200</name>
</gene>